<organism evidence="2 3">
    <name type="scientific">Colletotrichum limetticola</name>
    <dbReference type="NCBI Taxonomy" id="1209924"/>
    <lineage>
        <taxon>Eukaryota</taxon>
        <taxon>Fungi</taxon>
        <taxon>Dikarya</taxon>
        <taxon>Ascomycota</taxon>
        <taxon>Pezizomycotina</taxon>
        <taxon>Sordariomycetes</taxon>
        <taxon>Hypocreomycetidae</taxon>
        <taxon>Glomerellales</taxon>
        <taxon>Glomerellaceae</taxon>
        <taxon>Colletotrichum</taxon>
        <taxon>Colletotrichum acutatum species complex</taxon>
    </lineage>
</organism>
<evidence type="ECO:0008006" key="4">
    <source>
        <dbReference type="Google" id="ProtNLM"/>
    </source>
</evidence>
<dbReference type="InterPro" id="IPR016197">
    <property type="entry name" value="Chromo-like_dom_sf"/>
</dbReference>
<evidence type="ECO:0000313" key="3">
    <source>
        <dbReference type="Proteomes" id="UP001169217"/>
    </source>
</evidence>
<gene>
    <name evidence="2" type="ORF">CLIM01_15175</name>
</gene>
<evidence type="ECO:0000313" key="2">
    <source>
        <dbReference type="EMBL" id="KAK0367468.1"/>
    </source>
</evidence>
<keyword evidence="3" id="KW-1185">Reference proteome</keyword>
<sequence>MNSTTVGHGSGNTSSTDEWQVKRIQGHSDFDGAIYYHVAWEPTWESEDRLQHMLPVLVAWDRLHGYSDSRRLPPRRYDNTLEHWSGEVAGRKTIDGLTYYKIEWQVTTEPEVNLESAESLVRKYWDNLRSPELVNRGEHEVDGEEI</sequence>
<accession>A0ABQ9P5Z3</accession>
<dbReference type="SUPFAM" id="SSF54160">
    <property type="entry name" value="Chromo domain-like"/>
    <property type="match status" value="1"/>
</dbReference>
<evidence type="ECO:0000256" key="1">
    <source>
        <dbReference type="ARBA" id="ARBA00011353"/>
    </source>
</evidence>
<comment type="subunit">
    <text evidence="1">Component of the NuA4 histone acetyltransferase complex.</text>
</comment>
<dbReference type="Proteomes" id="UP001169217">
    <property type="component" value="Unassembled WGS sequence"/>
</dbReference>
<dbReference type="CDD" id="cd00024">
    <property type="entry name" value="CD_CSD"/>
    <property type="match status" value="1"/>
</dbReference>
<dbReference type="EMBL" id="JARUPT010001460">
    <property type="protein sequence ID" value="KAK0367468.1"/>
    <property type="molecule type" value="Genomic_DNA"/>
</dbReference>
<reference evidence="2" key="1">
    <citation type="submission" date="2023-04" db="EMBL/GenBank/DDBJ databases">
        <title>Colletotrichum limetticola genome sequence.</title>
        <authorList>
            <person name="Baroncelli R."/>
        </authorList>
    </citation>
    <scope>NUCLEOTIDE SEQUENCE</scope>
    <source>
        <strain evidence="2">KLA-Anderson</strain>
    </source>
</reference>
<protein>
    <recommendedName>
        <fullName evidence="4">Chromo domain-containing protein</fullName>
    </recommendedName>
</protein>
<comment type="caution">
    <text evidence="2">The sequence shown here is derived from an EMBL/GenBank/DDBJ whole genome shotgun (WGS) entry which is preliminary data.</text>
</comment>
<proteinExistence type="predicted"/>
<name>A0ABQ9P5Z3_9PEZI</name>